<keyword evidence="9" id="KW-1185">Reference proteome</keyword>
<evidence type="ECO:0000256" key="5">
    <source>
        <dbReference type="ARBA" id="ARBA00023136"/>
    </source>
</evidence>
<evidence type="ECO:0000256" key="4">
    <source>
        <dbReference type="ARBA" id="ARBA00022989"/>
    </source>
</evidence>
<dbReference type="InterPro" id="IPR007168">
    <property type="entry name" value="Phageshock_PspC_N"/>
</dbReference>
<sequence>MNGLYRPREGRIIAGVCAGLARRFGMAPWTVRLLALLSCLLPGPQFVIYLVLWVMLPSEDRYVARTH</sequence>
<dbReference type="InterPro" id="IPR052027">
    <property type="entry name" value="PspC"/>
</dbReference>
<feature type="domain" description="Phage shock protein PspC N-terminal" evidence="7">
    <location>
        <begin position="3"/>
        <end position="59"/>
    </location>
</feature>
<evidence type="ECO:0000256" key="1">
    <source>
        <dbReference type="ARBA" id="ARBA00004162"/>
    </source>
</evidence>
<keyword evidence="4 6" id="KW-1133">Transmembrane helix</keyword>
<dbReference type="Pfam" id="PF04024">
    <property type="entry name" value="PspC"/>
    <property type="match status" value="1"/>
</dbReference>
<evidence type="ECO:0000313" key="8">
    <source>
        <dbReference type="EMBL" id="QXJ21915.1"/>
    </source>
</evidence>
<evidence type="ECO:0000259" key="7">
    <source>
        <dbReference type="Pfam" id="PF04024"/>
    </source>
</evidence>
<dbReference type="PANTHER" id="PTHR33885:SF3">
    <property type="entry name" value="PHAGE SHOCK PROTEIN C"/>
    <property type="match status" value="1"/>
</dbReference>
<dbReference type="PANTHER" id="PTHR33885">
    <property type="entry name" value="PHAGE SHOCK PROTEIN C"/>
    <property type="match status" value="1"/>
</dbReference>
<proteinExistence type="predicted"/>
<dbReference type="EMBL" id="CP059572">
    <property type="protein sequence ID" value="QXJ21915.1"/>
    <property type="molecule type" value="Genomic_DNA"/>
</dbReference>
<gene>
    <name evidence="8" type="ORF">AGRA3207_002827</name>
</gene>
<keyword evidence="3 6" id="KW-0812">Transmembrane</keyword>
<keyword evidence="5 6" id="KW-0472">Membrane</keyword>
<evidence type="ECO:0000313" key="9">
    <source>
        <dbReference type="Proteomes" id="UP001049518"/>
    </source>
</evidence>
<dbReference type="RefSeq" id="WP_231335100.1">
    <property type="nucleotide sequence ID" value="NZ_CP059572.1"/>
</dbReference>
<reference evidence="8" key="1">
    <citation type="submission" date="2020-07" db="EMBL/GenBank/DDBJ databases">
        <authorList>
            <person name="Tarantini F.S."/>
            <person name="Hong K.W."/>
            <person name="Chan K.G."/>
        </authorList>
    </citation>
    <scope>NUCLEOTIDE SEQUENCE</scope>
    <source>
        <strain evidence="8">32-07</strain>
    </source>
</reference>
<comment type="subcellular location">
    <subcellularLocation>
        <location evidence="1">Cell membrane</location>
        <topology evidence="1">Single-pass membrane protein</topology>
    </subcellularLocation>
</comment>
<dbReference type="Proteomes" id="UP001049518">
    <property type="component" value="Chromosome"/>
</dbReference>
<keyword evidence="2" id="KW-1003">Cell membrane</keyword>
<protein>
    <submittedName>
        <fullName evidence="8">PspC domain-containing protein</fullName>
    </submittedName>
</protein>
<evidence type="ECO:0000256" key="2">
    <source>
        <dbReference type="ARBA" id="ARBA00022475"/>
    </source>
</evidence>
<accession>A0ABX8QT61</accession>
<name>A0ABX8QT61_9ACTN</name>
<feature type="transmembrane region" description="Helical" evidence="6">
    <location>
        <begin position="33"/>
        <end position="56"/>
    </location>
</feature>
<organism evidence="8 9">
    <name type="scientific">Actinomadura graeca</name>
    <dbReference type="NCBI Taxonomy" id="2750812"/>
    <lineage>
        <taxon>Bacteria</taxon>
        <taxon>Bacillati</taxon>
        <taxon>Actinomycetota</taxon>
        <taxon>Actinomycetes</taxon>
        <taxon>Streptosporangiales</taxon>
        <taxon>Thermomonosporaceae</taxon>
        <taxon>Actinomadura</taxon>
    </lineage>
</organism>
<evidence type="ECO:0000256" key="3">
    <source>
        <dbReference type="ARBA" id="ARBA00022692"/>
    </source>
</evidence>
<evidence type="ECO:0000256" key="6">
    <source>
        <dbReference type="SAM" id="Phobius"/>
    </source>
</evidence>